<protein>
    <submittedName>
        <fullName evidence="1">Uncharacterized protein</fullName>
    </submittedName>
</protein>
<keyword evidence="2" id="KW-1185">Reference proteome</keyword>
<organism evidence="1 2">
    <name type="scientific">Mycobacterium heckeshornense</name>
    <dbReference type="NCBI Taxonomy" id="110505"/>
    <lineage>
        <taxon>Bacteria</taxon>
        <taxon>Bacillati</taxon>
        <taxon>Actinomycetota</taxon>
        <taxon>Actinomycetes</taxon>
        <taxon>Mycobacteriales</taxon>
        <taxon>Mycobacteriaceae</taxon>
        <taxon>Mycobacterium</taxon>
    </lineage>
</organism>
<proteinExistence type="predicted"/>
<dbReference type="EMBL" id="AP024237">
    <property type="protein sequence ID" value="BCO37445.1"/>
    <property type="molecule type" value="Genomic_DNA"/>
</dbReference>
<sequence length="172" mass="18208">MTLPIEVGQADQRWIVVGEELGEMAQAASDAQHGRSGASARGAFQVGDQRISQSGWNTGEVTTPRPTQMRGVFRSWGDLPTQVIQNSAGGIQRGPVVLEWPLMCLFAGGDRGAELGDIGIVKLGKRVAGLDQHAHRDLAGQPRRYPGCVAQFGCCGKESGHITSQGACVCLP</sequence>
<dbReference type="Proteomes" id="UP000595446">
    <property type="component" value="Chromosome"/>
</dbReference>
<accession>A0A7R7JJ14</accession>
<name>A0A7R7JJ14_9MYCO</name>
<dbReference type="RefSeq" id="WP_236591512.1">
    <property type="nucleotide sequence ID" value="NZ_AP024237.1"/>
</dbReference>
<dbReference type="AlphaFoldDB" id="A0A7R7JJ14"/>
<evidence type="ECO:0000313" key="2">
    <source>
        <dbReference type="Proteomes" id="UP000595446"/>
    </source>
</evidence>
<gene>
    <name evidence="1" type="ORF">MHEC_38780</name>
</gene>
<evidence type="ECO:0000313" key="1">
    <source>
        <dbReference type="EMBL" id="BCO37445.1"/>
    </source>
</evidence>
<reference evidence="1 2" key="1">
    <citation type="submission" date="2020-12" db="EMBL/GenBank/DDBJ databases">
        <title>Complete genome sequence of Mycobacterium heckeshornense JCM 15655T, closely related to a pathogenic non-tuberculous mycobacterial species Mycobacterium xenopi.</title>
        <authorList>
            <person name="Yoshida M."/>
            <person name="Fukano H."/>
            <person name="Asakura T."/>
            <person name="Suzuki M."/>
            <person name="Hoshino Y."/>
        </authorList>
    </citation>
    <scope>NUCLEOTIDE SEQUENCE [LARGE SCALE GENOMIC DNA]</scope>
    <source>
        <strain evidence="1 2">JCM 15655</strain>
    </source>
</reference>